<keyword evidence="4 6" id="KW-0472">Membrane</keyword>
<dbReference type="EMBL" id="SNYM01000016">
    <property type="protein sequence ID" value="TDQ45937.1"/>
    <property type="molecule type" value="Genomic_DNA"/>
</dbReference>
<comment type="caution">
    <text evidence="8">The sequence shown here is derived from an EMBL/GenBank/DDBJ whole genome shotgun (WGS) entry which is preliminary data.</text>
</comment>
<feature type="coiled-coil region" evidence="5">
    <location>
        <begin position="255"/>
        <end position="282"/>
    </location>
</feature>
<dbReference type="GO" id="GO:0001518">
    <property type="term" value="C:voltage-gated sodium channel complex"/>
    <property type="evidence" value="ECO:0007669"/>
    <property type="project" value="TreeGrafter"/>
</dbReference>
<dbReference type="OrthoDB" id="5297065at2"/>
<proteinExistence type="predicted"/>
<dbReference type="InterPro" id="IPR027359">
    <property type="entry name" value="Volt_channel_dom_sf"/>
</dbReference>
<evidence type="ECO:0000256" key="1">
    <source>
        <dbReference type="ARBA" id="ARBA00004141"/>
    </source>
</evidence>
<evidence type="ECO:0000256" key="5">
    <source>
        <dbReference type="SAM" id="Coils"/>
    </source>
</evidence>
<evidence type="ECO:0000313" key="9">
    <source>
        <dbReference type="Proteomes" id="UP000295375"/>
    </source>
</evidence>
<keyword evidence="9" id="KW-1185">Reference proteome</keyword>
<keyword evidence="8" id="KW-0813">Transport</keyword>
<evidence type="ECO:0000256" key="2">
    <source>
        <dbReference type="ARBA" id="ARBA00022692"/>
    </source>
</evidence>
<feature type="domain" description="Ion transport" evidence="7">
    <location>
        <begin position="26"/>
        <end position="238"/>
    </location>
</feature>
<dbReference type="GO" id="GO:0005248">
    <property type="term" value="F:voltage-gated sodium channel activity"/>
    <property type="evidence" value="ECO:0007669"/>
    <property type="project" value="TreeGrafter"/>
</dbReference>
<evidence type="ECO:0000256" key="3">
    <source>
        <dbReference type="ARBA" id="ARBA00022989"/>
    </source>
</evidence>
<keyword evidence="5" id="KW-0175">Coiled coil</keyword>
<dbReference type="RefSeq" id="WP_133592304.1">
    <property type="nucleotide sequence ID" value="NZ_CP037953.1"/>
</dbReference>
<name>A0A4V3D6Z8_9GAMM</name>
<feature type="transmembrane region" description="Helical" evidence="6">
    <location>
        <begin position="48"/>
        <end position="69"/>
    </location>
</feature>
<evidence type="ECO:0000313" key="8">
    <source>
        <dbReference type="EMBL" id="TDQ45937.1"/>
    </source>
</evidence>
<dbReference type="InterPro" id="IPR043203">
    <property type="entry name" value="VGCC_Ca_Na"/>
</dbReference>
<dbReference type="Gene3D" id="1.20.120.350">
    <property type="entry name" value="Voltage-gated potassium channels. Chain C"/>
    <property type="match status" value="1"/>
</dbReference>
<keyword evidence="8" id="KW-0407">Ion channel</keyword>
<keyword evidence="2 6" id="KW-0812">Transmembrane</keyword>
<evidence type="ECO:0000259" key="7">
    <source>
        <dbReference type="Pfam" id="PF00520"/>
    </source>
</evidence>
<keyword evidence="8" id="KW-0406">Ion transport</keyword>
<protein>
    <submittedName>
        <fullName evidence="8">Voltage-gated sodium channel</fullName>
    </submittedName>
</protein>
<reference evidence="8 9" key="1">
    <citation type="submission" date="2019-03" db="EMBL/GenBank/DDBJ databases">
        <title>Genomic Encyclopedia of Type Strains, Phase IV (KMG-IV): sequencing the most valuable type-strain genomes for metagenomic binning, comparative biology and taxonomic classification.</title>
        <authorList>
            <person name="Goeker M."/>
        </authorList>
    </citation>
    <scope>NUCLEOTIDE SEQUENCE [LARGE SCALE GENOMIC DNA]</scope>
    <source>
        <strain evidence="8 9">DSM 103792</strain>
    </source>
</reference>
<comment type="subcellular location">
    <subcellularLocation>
        <location evidence="1">Membrane</location>
        <topology evidence="1">Multi-pass membrane protein</topology>
    </subcellularLocation>
</comment>
<feature type="transmembrane region" description="Helical" evidence="6">
    <location>
        <begin position="130"/>
        <end position="155"/>
    </location>
</feature>
<dbReference type="Gene3D" id="1.10.287.70">
    <property type="match status" value="1"/>
</dbReference>
<gene>
    <name evidence="8" type="ORF">EV696_11640</name>
</gene>
<dbReference type="InterPro" id="IPR005821">
    <property type="entry name" value="Ion_trans_dom"/>
</dbReference>
<feature type="transmembrane region" description="Helical" evidence="6">
    <location>
        <begin position="20"/>
        <end position="41"/>
    </location>
</feature>
<accession>A0A4V3D6Z8</accession>
<organism evidence="8 9">
    <name type="scientific">Permianibacter aggregans</name>
    <dbReference type="NCBI Taxonomy" id="1510150"/>
    <lineage>
        <taxon>Bacteria</taxon>
        <taxon>Pseudomonadati</taxon>
        <taxon>Pseudomonadota</taxon>
        <taxon>Gammaproteobacteria</taxon>
        <taxon>Pseudomonadales</taxon>
        <taxon>Pseudomonadaceae</taxon>
        <taxon>Permianibacter</taxon>
    </lineage>
</organism>
<dbReference type="PANTHER" id="PTHR10037:SF62">
    <property type="entry name" value="SODIUM CHANNEL PROTEIN 60E"/>
    <property type="match status" value="1"/>
</dbReference>
<dbReference type="SUPFAM" id="SSF81324">
    <property type="entry name" value="Voltage-gated potassium channels"/>
    <property type="match status" value="1"/>
</dbReference>
<feature type="transmembrane region" description="Helical" evidence="6">
    <location>
        <begin position="205"/>
        <end position="231"/>
    </location>
</feature>
<dbReference type="PANTHER" id="PTHR10037">
    <property type="entry name" value="VOLTAGE-GATED CATION CHANNEL CALCIUM AND SODIUM"/>
    <property type="match status" value="1"/>
</dbReference>
<sequence length="282" mass="31705">MSDVSLSVQPELRQRLVNWLALPRVQNTILLLILINAVTLGMETSANIMAAVGPAILALDHLLLGVFVLELALRLYAHRWSFFRDPWNVFDFVVVAIALIPASGPFAVLRALRVLRVLRVLTLVPTMRRVVGALLSAVPGLASIAMVLLLIYYVFAVIATKLFGQAFPDWFGSLGDSLYTLFQVMTLESWSMGISRPIMETYPMAWAFFIPFILIATFTMLNLFIAIIVNAMQSVTEDGRQETVQAVEHSREHIEAELHLEVRALRDEIAELKSLLRERMKE</sequence>
<dbReference type="Proteomes" id="UP000295375">
    <property type="component" value="Unassembled WGS sequence"/>
</dbReference>
<dbReference type="AlphaFoldDB" id="A0A4V3D6Z8"/>
<evidence type="ECO:0000256" key="6">
    <source>
        <dbReference type="SAM" id="Phobius"/>
    </source>
</evidence>
<feature type="transmembrane region" description="Helical" evidence="6">
    <location>
        <begin position="89"/>
        <end position="109"/>
    </location>
</feature>
<keyword evidence="3 6" id="KW-1133">Transmembrane helix</keyword>
<evidence type="ECO:0000256" key="4">
    <source>
        <dbReference type="ARBA" id="ARBA00023136"/>
    </source>
</evidence>
<dbReference type="Pfam" id="PF00520">
    <property type="entry name" value="Ion_trans"/>
    <property type="match status" value="1"/>
</dbReference>